<keyword evidence="2" id="KW-1185">Reference proteome</keyword>
<dbReference type="EMBL" id="JACBZS010000001">
    <property type="protein sequence ID" value="NYI72708.1"/>
    <property type="molecule type" value="Genomic_DNA"/>
</dbReference>
<evidence type="ECO:0000313" key="2">
    <source>
        <dbReference type="Proteomes" id="UP000527616"/>
    </source>
</evidence>
<dbReference type="Gene3D" id="3.40.50.2000">
    <property type="entry name" value="Glycogen Phosphorylase B"/>
    <property type="match status" value="2"/>
</dbReference>
<proteinExistence type="predicted"/>
<dbReference type="SUPFAM" id="SSF53756">
    <property type="entry name" value="UDP-Glycosyltransferase/glycogen phosphorylase"/>
    <property type="match status" value="1"/>
</dbReference>
<evidence type="ECO:0000313" key="1">
    <source>
        <dbReference type="EMBL" id="NYI72708.1"/>
    </source>
</evidence>
<organism evidence="1 2">
    <name type="scientific">Naumannella cuiyingiana</name>
    <dbReference type="NCBI Taxonomy" id="1347891"/>
    <lineage>
        <taxon>Bacteria</taxon>
        <taxon>Bacillati</taxon>
        <taxon>Actinomycetota</taxon>
        <taxon>Actinomycetes</taxon>
        <taxon>Propionibacteriales</taxon>
        <taxon>Propionibacteriaceae</taxon>
        <taxon>Naumannella</taxon>
    </lineage>
</organism>
<dbReference type="RefSeq" id="WP_179446326.1">
    <property type="nucleotide sequence ID" value="NZ_JACBZS010000001.1"/>
</dbReference>
<comment type="caution">
    <text evidence="1">The sequence shown here is derived from an EMBL/GenBank/DDBJ whole genome shotgun (WGS) entry which is preliminary data.</text>
</comment>
<dbReference type="Pfam" id="PF13692">
    <property type="entry name" value="Glyco_trans_1_4"/>
    <property type="match status" value="1"/>
</dbReference>
<dbReference type="GO" id="GO:0016740">
    <property type="term" value="F:transferase activity"/>
    <property type="evidence" value="ECO:0007669"/>
    <property type="project" value="UniProtKB-KW"/>
</dbReference>
<dbReference type="AlphaFoldDB" id="A0A7Z0IMK2"/>
<keyword evidence="1" id="KW-0808">Transferase</keyword>
<accession>A0A7Z0IMK2</accession>
<sequence length="90" mass="9801">SAYHHGTPVIATDVPGLIDVVDESTGWVVPVDDPEALADTIRTMTPEDCATRSAGTREFTRDNDWPAMARAVLRTFLGDRGPRQGRPRPA</sequence>
<gene>
    <name evidence="1" type="ORF">GGQ54_003268</name>
</gene>
<dbReference type="Proteomes" id="UP000527616">
    <property type="component" value="Unassembled WGS sequence"/>
</dbReference>
<name>A0A7Z0IMK2_9ACTN</name>
<protein>
    <submittedName>
        <fullName evidence="1">Glycosyltransferase involved in cell wall biosynthesis</fullName>
    </submittedName>
</protein>
<reference evidence="1 2" key="1">
    <citation type="submission" date="2020-07" db="EMBL/GenBank/DDBJ databases">
        <title>Sequencing the genomes of 1000 actinobacteria strains.</title>
        <authorList>
            <person name="Klenk H.-P."/>
        </authorList>
    </citation>
    <scope>NUCLEOTIDE SEQUENCE [LARGE SCALE GENOMIC DNA]</scope>
    <source>
        <strain evidence="1 2">DSM 103164</strain>
    </source>
</reference>
<feature type="non-terminal residue" evidence="1">
    <location>
        <position position="1"/>
    </location>
</feature>